<sequence length="434" mass="46317">MDIFWSAVGVGVLLLFFLSMGTWIFAAMLAVSIGSLWLFGDFGADRIGLIFSRILYRASNSWELSAIPLFILMGELIFRSNISDRLFKGLVPITRRLPGGILHTNVLGCTLFAAVSGSSAATTATIGKITTQELKTRGYDRNLSIGSLAGAGSLGLLIPPSIVMIVYGVQAEVSISQLFMAGVVPGLLIALLYSVYIGARSYLSPSLAPKQAASGQSVGQSILLLLPVLVLISIVIGSIYSGIATPSEAAAVGVAATLVLLGVERQLSTRLFIEAFRGTLITSIMVCSLLITATLLSTAMGYLHLPRELAEWIAAQNFSPMLLLLALAVFYVVLGLFLDGISITVMSLPITLPIVLLAGFDPIWFGIFLIIMIELGQITPPVGFNLFVLQSLTGESISRVALAALPFFLLMCVAALIISVWPDIALWLPRFMAQ</sequence>
<gene>
    <name evidence="9" type="ORF">HZU72_14580</name>
</gene>
<dbReference type="NCBIfam" id="TIGR00786">
    <property type="entry name" value="dctM"/>
    <property type="match status" value="1"/>
</dbReference>
<evidence type="ECO:0000313" key="9">
    <source>
        <dbReference type="EMBL" id="NYT73643.1"/>
    </source>
</evidence>
<evidence type="ECO:0000256" key="3">
    <source>
        <dbReference type="ARBA" id="ARBA00022519"/>
    </source>
</evidence>
<evidence type="ECO:0000313" key="10">
    <source>
        <dbReference type="Proteomes" id="UP000520876"/>
    </source>
</evidence>
<comment type="caution">
    <text evidence="9">The sequence shown here is derived from an EMBL/GenBank/DDBJ whole genome shotgun (WGS) entry which is preliminary data.</text>
</comment>
<feature type="transmembrane region" description="Helical" evidence="7">
    <location>
        <begin position="175"/>
        <end position="197"/>
    </location>
</feature>
<dbReference type="InterPro" id="IPR010656">
    <property type="entry name" value="DctM"/>
</dbReference>
<dbReference type="Proteomes" id="UP000520876">
    <property type="component" value="Unassembled WGS sequence"/>
</dbReference>
<dbReference type="AlphaFoldDB" id="A0A7Z0SNW0"/>
<evidence type="ECO:0000256" key="6">
    <source>
        <dbReference type="ARBA" id="ARBA00023136"/>
    </source>
</evidence>
<evidence type="ECO:0000256" key="2">
    <source>
        <dbReference type="ARBA" id="ARBA00022475"/>
    </source>
</evidence>
<comment type="subcellular location">
    <subcellularLocation>
        <location evidence="1 7">Cell inner membrane</location>
        <topology evidence="1 7">Multi-pass membrane protein</topology>
    </subcellularLocation>
</comment>
<evidence type="ECO:0000256" key="5">
    <source>
        <dbReference type="ARBA" id="ARBA00022989"/>
    </source>
</evidence>
<feature type="domain" description="TRAP C4-dicarboxylate transport system permease DctM subunit" evidence="8">
    <location>
        <begin position="12"/>
        <end position="423"/>
    </location>
</feature>
<keyword evidence="2" id="KW-1003">Cell membrane</keyword>
<proteinExistence type="inferred from homology"/>
<accession>A0A7Z0SNW0</accession>
<dbReference type="RefSeq" id="WP_180093314.1">
    <property type="nucleotide sequence ID" value="NZ_JACCGK010000012.1"/>
</dbReference>
<dbReference type="InterPro" id="IPR004681">
    <property type="entry name" value="TRAP_DctM"/>
</dbReference>
<feature type="transmembrane region" description="Helical" evidence="7">
    <location>
        <begin position="400"/>
        <end position="428"/>
    </location>
</feature>
<dbReference type="Pfam" id="PF06808">
    <property type="entry name" value="DctM"/>
    <property type="match status" value="1"/>
</dbReference>
<dbReference type="PIRSF" id="PIRSF006066">
    <property type="entry name" value="HI0050"/>
    <property type="match status" value="1"/>
</dbReference>
<evidence type="ECO:0000259" key="8">
    <source>
        <dbReference type="Pfam" id="PF06808"/>
    </source>
</evidence>
<evidence type="ECO:0000256" key="7">
    <source>
        <dbReference type="RuleBase" id="RU369079"/>
    </source>
</evidence>
<keyword evidence="3 7" id="KW-0997">Cell inner membrane</keyword>
<reference evidence="9 10" key="1">
    <citation type="submission" date="2020-07" db="EMBL/GenBank/DDBJ databases">
        <title>Halomonas sp. QX-2 draft genome sequence.</title>
        <authorList>
            <person name="Qiu X."/>
        </authorList>
    </citation>
    <scope>NUCLEOTIDE SEQUENCE [LARGE SCALE GENOMIC DNA]</scope>
    <source>
        <strain evidence="9 10">QX-2</strain>
    </source>
</reference>
<keyword evidence="4 7" id="KW-0812">Transmembrane</keyword>
<keyword evidence="10" id="KW-1185">Reference proteome</keyword>
<organism evidence="9 10">
    <name type="scientific">Vreelandella sedimenti</name>
    <dbReference type="NCBI Taxonomy" id="2729618"/>
    <lineage>
        <taxon>Bacteria</taxon>
        <taxon>Pseudomonadati</taxon>
        <taxon>Pseudomonadota</taxon>
        <taxon>Gammaproteobacteria</taxon>
        <taxon>Oceanospirillales</taxon>
        <taxon>Halomonadaceae</taxon>
        <taxon>Vreelandella</taxon>
    </lineage>
</organism>
<protein>
    <recommendedName>
        <fullName evidence="7">TRAP transporter large permease protein</fullName>
    </recommendedName>
</protein>
<feature type="transmembrane region" description="Helical" evidence="7">
    <location>
        <begin position="317"/>
        <end position="338"/>
    </location>
</feature>
<comment type="function">
    <text evidence="7">Part of the tripartite ATP-independent periplasmic (TRAP) transport system.</text>
</comment>
<dbReference type="PANTHER" id="PTHR33362:SF5">
    <property type="entry name" value="C4-DICARBOXYLATE TRAP TRANSPORTER LARGE PERMEASE PROTEIN DCTM"/>
    <property type="match status" value="1"/>
</dbReference>
<feature type="transmembrane region" description="Helical" evidence="7">
    <location>
        <begin position="249"/>
        <end position="267"/>
    </location>
</feature>
<keyword evidence="5 7" id="KW-1133">Transmembrane helix</keyword>
<comment type="caution">
    <text evidence="7">Lacks conserved residue(s) required for the propagation of feature annotation.</text>
</comment>
<feature type="transmembrane region" description="Helical" evidence="7">
    <location>
        <begin position="12"/>
        <end position="39"/>
    </location>
</feature>
<feature type="transmembrane region" description="Helical" evidence="7">
    <location>
        <begin position="145"/>
        <end position="169"/>
    </location>
</feature>
<name>A0A7Z0SNW0_9GAMM</name>
<keyword evidence="6 7" id="KW-0472">Membrane</keyword>
<comment type="similarity">
    <text evidence="7">Belongs to the TRAP transporter large permease family.</text>
</comment>
<evidence type="ECO:0000256" key="4">
    <source>
        <dbReference type="ARBA" id="ARBA00022692"/>
    </source>
</evidence>
<dbReference type="GO" id="GO:0022857">
    <property type="term" value="F:transmembrane transporter activity"/>
    <property type="evidence" value="ECO:0007669"/>
    <property type="project" value="UniProtKB-UniRule"/>
</dbReference>
<dbReference type="PANTHER" id="PTHR33362">
    <property type="entry name" value="SIALIC ACID TRAP TRANSPORTER PERMEASE PROTEIN SIAT-RELATED"/>
    <property type="match status" value="1"/>
</dbReference>
<comment type="subunit">
    <text evidence="7">The complex comprises the extracytoplasmic solute receptor protein and the two transmembrane proteins.</text>
</comment>
<feature type="transmembrane region" description="Helical" evidence="7">
    <location>
        <begin position="218"/>
        <end position="243"/>
    </location>
</feature>
<dbReference type="EMBL" id="JACCGK010000012">
    <property type="protein sequence ID" value="NYT73643.1"/>
    <property type="molecule type" value="Genomic_DNA"/>
</dbReference>
<keyword evidence="7" id="KW-0813">Transport</keyword>
<feature type="transmembrane region" description="Helical" evidence="7">
    <location>
        <begin position="279"/>
        <end position="305"/>
    </location>
</feature>
<evidence type="ECO:0000256" key="1">
    <source>
        <dbReference type="ARBA" id="ARBA00004429"/>
    </source>
</evidence>
<dbReference type="GO" id="GO:0005886">
    <property type="term" value="C:plasma membrane"/>
    <property type="evidence" value="ECO:0007669"/>
    <property type="project" value="UniProtKB-SubCell"/>
</dbReference>